<comment type="caution">
    <text evidence="1">The sequence shown here is derived from an EMBL/GenBank/DDBJ whole genome shotgun (WGS) entry which is preliminary data.</text>
</comment>
<evidence type="ECO:0000313" key="2">
    <source>
        <dbReference type="Proteomes" id="UP000018502"/>
    </source>
</evidence>
<dbReference type="Proteomes" id="UP000018502">
    <property type="component" value="Unassembled WGS sequence"/>
</dbReference>
<evidence type="ECO:0000313" key="1">
    <source>
        <dbReference type="EMBL" id="ESV61616.1"/>
    </source>
</evidence>
<gene>
    <name evidence="1" type="ORF">L833_4012</name>
</gene>
<protein>
    <submittedName>
        <fullName evidence="1">Uncharacterized protein</fullName>
    </submittedName>
</protein>
<organism evidence="1 2">
    <name type="scientific">Mycobacteroides abscessus MAB_091912_2446</name>
    <dbReference type="NCBI Taxonomy" id="1335414"/>
    <lineage>
        <taxon>Bacteria</taxon>
        <taxon>Bacillati</taxon>
        <taxon>Actinomycetota</taxon>
        <taxon>Actinomycetes</taxon>
        <taxon>Mycobacteriales</taxon>
        <taxon>Mycobacteriaceae</taxon>
        <taxon>Mycobacteroides</taxon>
        <taxon>Mycobacteroides abscessus</taxon>
    </lineage>
</organism>
<accession>A0A829MAY6</accession>
<reference evidence="1 2" key="1">
    <citation type="journal article" date="2014" name="Emerg. Infect. Dis.">
        <title>High-level Relatedness among Mycobacterium abscessus subsp. massiliense Strains from Widely Separated Outbreaks.</title>
        <authorList>
            <person name="Tettelin H."/>
            <person name="Davidson R.M."/>
            <person name="Agrawal S."/>
            <person name="Aitken M.L."/>
            <person name="Shallom S."/>
            <person name="Hasan N.A."/>
            <person name="Strong M."/>
            <person name="Nogueira de Moura V.C."/>
            <person name="De Groote M.A."/>
            <person name="Duarte R.S."/>
            <person name="Hine E."/>
            <person name="Parankush S."/>
            <person name="Su Q."/>
            <person name="Daugherty S.C."/>
            <person name="Fraser C.M."/>
            <person name="Brown-Elliott B.A."/>
            <person name="Wallace R.J.Jr."/>
            <person name="Holland S.M."/>
            <person name="Sampaio E.P."/>
            <person name="Olivier K.N."/>
            <person name="Jackson M."/>
            <person name="Zelazny A.M."/>
        </authorList>
    </citation>
    <scope>NUCLEOTIDE SEQUENCE [LARGE SCALE GENOMIC DNA]</scope>
    <source>
        <strain evidence="1 2">MAB_091912_2446</strain>
    </source>
</reference>
<proteinExistence type="predicted"/>
<dbReference type="EMBL" id="AYTF01000002">
    <property type="protein sequence ID" value="ESV61616.1"/>
    <property type="molecule type" value="Genomic_DNA"/>
</dbReference>
<sequence>MPTGPGGRVLSSRWQTRLTPTEAIRLFLGYYDTGDVALGWHLRE</sequence>
<dbReference type="AlphaFoldDB" id="A0A829MAY6"/>
<name>A0A829MAY6_9MYCO</name>